<evidence type="ECO:0000313" key="4">
    <source>
        <dbReference type="EMBL" id="MXU64041.1"/>
    </source>
</evidence>
<keyword evidence="3" id="KW-0732">Signal</keyword>
<feature type="transmembrane region" description="Helical" evidence="2">
    <location>
        <begin position="32"/>
        <end position="52"/>
    </location>
</feature>
<dbReference type="InterPro" id="IPR046619">
    <property type="entry name" value="DUF6732"/>
</dbReference>
<proteinExistence type="predicted"/>
<gene>
    <name evidence="4" type="ORF">GSH16_01180</name>
</gene>
<keyword evidence="2" id="KW-0472">Membrane</keyword>
<comment type="caution">
    <text evidence="4">The sequence shown here is derived from an EMBL/GenBank/DDBJ whole genome shotgun (WGS) entry which is preliminary data.</text>
</comment>
<dbReference type="Pfam" id="PF20506">
    <property type="entry name" value="DUF6732"/>
    <property type="match status" value="1"/>
</dbReference>
<accession>A0A6B0TYR2</accession>
<feature type="chain" id="PRO_5025417923" evidence="3">
    <location>
        <begin position="23"/>
        <end position="79"/>
    </location>
</feature>
<feature type="region of interest" description="Disordered" evidence="1">
    <location>
        <begin position="59"/>
        <end position="79"/>
    </location>
</feature>
<keyword evidence="2" id="KW-1133">Transmembrane helix</keyword>
<feature type="compositionally biased region" description="Acidic residues" evidence="1">
    <location>
        <begin position="65"/>
        <end position="79"/>
    </location>
</feature>
<dbReference type="EMBL" id="WUWG01000001">
    <property type="protein sequence ID" value="MXU64041.1"/>
    <property type="molecule type" value="Genomic_DNA"/>
</dbReference>
<name>A0A6B0TYR2_9RHOB</name>
<sequence>MQAIGLSTGALVMHAAPAAAHAGHLADAAGHDHWVAGIALGAAVATAAWAILKDRKAKGAQDAAESAESDQDSAQEAEA</sequence>
<keyword evidence="2" id="KW-0812">Transmembrane</keyword>
<feature type="signal peptide" evidence="3">
    <location>
        <begin position="1"/>
        <end position="22"/>
    </location>
</feature>
<organism evidence="4 5">
    <name type="scientific">Oceanomicrobium pacificus</name>
    <dbReference type="NCBI Taxonomy" id="2692916"/>
    <lineage>
        <taxon>Bacteria</taxon>
        <taxon>Pseudomonadati</taxon>
        <taxon>Pseudomonadota</taxon>
        <taxon>Alphaproteobacteria</taxon>
        <taxon>Rhodobacterales</taxon>
        <taxon>Paracoccaceae</taxon>
        <taxon>Oceanomicrobium</taxon>
    </lineage>
</organism>
<evidence type="ECO:0000256" key="1">
    <source>
        <dbReference type="SAM" id="MobiDB-lite"/>
    </source>
</evidence>
<dbReference type="AlphaFoldDB" id="A0A6B0TYR2"/>
<protein>
    <submittedName>
        <fullName evidence="4">Uncharacterized protein</fullName>
    </submittedName>
</protein>
<reference evidence="4 5" key="1">
    <citation type="submission" date="2019-12" db="EMBL/GenBank/DDBJ databases">
        <title>Strain KN286 was isolated from seawater, which was collected from Caroline Seamount in the tropical western Pacific.</title>
        <authorList>
            <person name="Wang Q."/>
        </authorList>
    </citation>
    <scope>NUCLEOTIDE SEQUENCE [LARGE SCALE GENOMIC DNA]</scope>
    <source>
        <strain evidence="4 5">KN286</strain>
    </source>
</reference>
<evidence type="ECO:0000313" key="5">
    <source>
        <dbReference type="Proteomes" id="UP000436016"/>
    </source>
</evidence>
<evidence type="ECO:0000256" key="2">
    <source>
        <dbReference type="SAM" id="Phobius"/>
    </source>
</evidence>
<dbReference type="Proteomes" id="UP000436016">
    <property type="component" value="Unassembled WGS sequence"/>
</dbReference>
<evidence type="ECO:0000256" key="3">
    <source>
        <dbReference type="SAM" id="SignalP"/>
    </source>
</evidence>
<keyword evidence="5" id="KW-1185">Reference proteome</keyword>